<keyword evidence="3 6" id="KW-0012">Acyltransferase</keyword>
<keyword evidence="4" id="KW-0812">Transmembrane</keyword>
<protein>
    <submittedName>
        <fullName evidence="6">Lysophospholipid acyltransferase family protein</fullName>
    </submittedName>
</protein>
<dbReference type="Pfam" id="PF01553">
    <property type="entry name" value="Acyltransferase"/>
    <property type="match status" value="1"/>
</dbReference>
<name>A0ABV6J001_9PROT</name>
<keyword evidence="2" id="KW-0808">Transferase</keyword>
<keyword evidence="7" id="KW-1185">Reference proteome</keyword>
<evidence type="ECO:0000256" key="1">
    <source>
        <dbReference type="ARBA" id="ARBA00005189"/>
    </source>
</evidence>
<evidence type="ECO:0000259" key="5">
    <source>
        <dbReference type="SMART" id="SM00563"/>
    </source>
</evidence>
<organism evidence="6 7">
    <name type="scientific">Muricoccus vinaceus</name>
    <dbReference type="NCBI Taxonomy" id="424704"/>
    <lineage>
        <taxon>Bacteria</taxon>
        <taxon>Pseudomonadati</taxon>
        <taxon>Pseudomonadota</taxon>
        <taxon>Alphaproteobacteria</taxon>
        <taxon>Acetobacterales</taxon>
        <taxon>Roseomonadaceae</taxon>
        <taxon>Muricoccus</taxon>
    </lineage>
</organism>
<dbReference type="PANTHER" id="PTHR10434:SF66">
    <property type="entry name" value="PHOSPHOLIPID_GLYCEROL ACYLTRANSFERASE DOMAIN-CONTAINING PROTEIN"/>
    <property type="match status" value="1"/>
</dbReference>
<accession>A0ABV6J001</accession>
<dbReference type="EMBL" id="JBHLVZ010000098">
    <property type="protein sequence ID" value="MFC0389199.1"/>
    <property type="molecule type" value="Genomic_DNA"/>
</dbReference>
<comment type="caution">
    <text evidence="6">The sequence shown here is derived from an EMBL/GenBank/DDBJ whole genome shotgun (WGS) entry which is preliminary data.</text>
</comment>
<comment type="pathway">
    <text evidence="1">Lipid metabolism.</text>
</comment>
<feature type="transmembrane region" description="Helical" evidence="4">
    <location>
        <begin position="20"/>
        <end position="48"/>
    </location>
</feature>
<evidence type="ECO:0000256" key="4">
    <source>
        <dbReference type="SAM" id="Phobius"/>
    </source>
</evidence>
<dbReference type="PANTHER" id="PTHR10434">
    <property type="entry name" value="1-ACYL-SN-GLYCEROL-3-PHOSPHATE ACYLTRANSFERASE"/>
    <property type="match status" value="1"/>
</dbReference>
<proteinExistence type="predicted"/>
<evidence type="ECO:0000256" key="2">
    <source>
        <dbReference type="ARBA" id="ARBA00022679"/>
    </source>
</evidence>
<reference evidence="6 7" key="1">
    <citation type="submission" date="2024-09" db="EMBL/GenBank/DDBJ databases">
        <authorList>
            <person name="Sun Q."/>
            <person name="Mori K."/>
        </authorList>
    </citation>
    <scope>NUCLEOTIDE SEQUENCE [LARGE SCALE GENOMIC DNA]</scope>
    <source>
        <strain evidence="6 7">CCM 7468</strain>
    </source>
</reference>
<keyword evidence="4" id="KW-0472">Membrane</keyword>
<dbReference type="GO" id="GO:0016746">
    <property type="term" value="F:acyltransferase activity"/>
    <property type="evidence" value="ECO:0007669"/>
    <property type="project" value="UniProtKB-KW"/>
</dbReference>
<dbReference type="Proteomes" id="UP001589789">
    <property type="component" value="Unassembled WGS sequence"/>
</dbReference>
<dbReference type="SMART" id="SM00563">
    <property type="entry name" value="PlsC"/>
    <property type="match status" value="1"/>
</dbReference>
<keyword evidence="4" id="KW-1133">Transmembrane helix</keyword>
<dbReference type="CDD" id="cd07989">
    <property type="entry name" value="LPLAT_AGPAT-like"/>
    <property type="match status" value="1"/>
</dbReference>
<gene>
    <name evidence="6" type="ORF">ACFFIC_27185</name>
</gene>
<evidence type="ECO:0000313" key="6">
    <source>
        <dbReference type="EMBL" id="MFC0389199.1"/>
    </source>
</evidence>
<evidence type="ECO:0000256" key="3">
    <source>
        <dbReference type="ARBA" id="ARBA00023315"/>
    </source>
</evidence>
<dbReference type="InterPro" id="IPR002123">
    <property type="entry name" value="Plipid/glycerol_acylTrfase"/>
</dbReference>
<feature type="domain" description="Phospholipid/glycerol acyltransferase" evidence="5">
    <location>
        <begin position="94"/>
        <end position="201"/>
    </location>
</feature>
<dbReference type="SUPFAM" id="SSF69593">
    <property type="entry name" value="Glycerol-3-phosphate (1)-acyltransferase"/>
    <property type="match status" value="1"/>
</dbReference>
<dbReference type="RefSeq" id="WP_377056349.1">
    <property type="nucleotide sequence ID" value="NZ_JBHLVZ010000098.1"/>
</dbReference>
<evidence type="ECO:0000313" key="7">
    <source>
        <dbReference type="Proteomes" id="UP001589789"/>
    </source>
</evidence>
<sequence>MQASPPPLPPPDRPRRLRDTLAFYAAVLLVGSSFLVWGLIACPLSVLLPPRTGRRLGRRVITGGFQWLLRAMERLGIVELDLSALSPLREARGLVVAPNHLSMLDVMLVVSHLPDAVCIMKAGLERNPALGGGQLAGYIPNDDPRRVIARATEALRSGANLLVFPEGTRSPDGGLNPFHPGFALIARRAGAPVQTVLIESNTRYLGKGWPLWRRPDFPLRYRARLGERSAVQGSAAAFAEGLRRRHAAALEVPLR</sequence>